<dbReference type="EMBL" id="AP026933">
    <property type="protein sequence ID" value="BDT04936.1"/>
    <property type="molecule type" value="Genomic_DNA"/>
</dbReference>
<dbReference type="Proteomes" id="UP001163387">
    <property type="component" value="Chromosome"/>
</dbReference>
<protein>
    <submittedName>
        <fullName evidence="1">Uncharacterized protein</fullName>
    </submittedName>
</protein>
<proteinExistence type="predicted"/>
<accession>A0ABM8BYH3</accession>
<organism evidence="1 2">
    <name type="scientific">Spiroplasma ixodetis</name>
    <dbReference type="NCBI Taxonomy" id="2141"/>
    <lineage>
        <taxon>Bacteria</taxon>
        <taxon>Bacillati</taxon>
        <taxon>Mycoplasmatota</taxon>
        <taxon>Mollicutes</taxon>
        <taxon>Entomoplasmatales</taxon>
        <taxon>Spiroplasmataceae</taxon>
        <taxon>Spiroplasma</taxon>
    </lineage>
</organism>
<keyword evidence="2" id="KW-1185">Reference proteome</keyword>
<gene>
    <name evidence="1" type="ORF">SHM_25820</name>
</gene>
<evidence type="ECO:0000313" key="1">
    <source>
        <dbReference type="EMBL" id="BDT04936.1"/>
    </source>
</evidence>
<dbReference type="RefSeq" id="WP_281748544.1">
    <property type="nucleotide sequence ID" value="NZ_AP026933.1"/>
</dbReference>
<sequence>MYFLCQLTKIRSNEVIKDEKSGKSKNYDVLTFSPFYVTDKGIKISTGEKSKDKWVLHDSELYTKLSKMNLSLGSYYDVEITWEAKIIDIHNLKTK</sequence>
<evidence type="ECO:0000313" key="2">
    <source>
        <dbReference type="Proteomes" id="UP001163387"/>
    </source>
</evidence>
<reference evidence="1 2" key="1">
    <citation type="journal article" date="2022" name="Front. Microbiol.">
        <title>Male-killing mechanisms vary between Spiroplasma species.</title>
        <authorList>
            <person name="Arai H."/>
            <person name="Inoue M."/>
            <person name="Kageyama D."/>
        </authorList>
    </citation>
    <scope>NUCLEOTIDE SEQUENCE [LARGE SCALE GENOMIC DNA]</scope>
    <source>
        <strain evidence="2">sHm</strain>
    </source>
</reference>
<name>A0ABM8BYH3_9MOLU</name>